<sequence length="57" mass="6251">MCQLLQCYAGGIFVPMADALSSLCNTSPTCDYCICLPNRQSAHVRPPPRTPLPNKQE</sequence>
<evidence type="ECO:0000313" key="2">
    <source>
        <dbReference type="Proteomes" id="UP000694892"/>
    </source>
</evidence>
<organism evidence="1 2">
    <name type="scientific">Xenopus laevis</name>
    <name type="common">African clawed frog</name>
    <dbReference type="NCBI Taxonomy" id="8355"/>
    <lineage>
        <taxon>Eukaryota</taxon>
        <taxon>Metazoa</taxon>
        <taxon>Chordata</taxon>
        <taxon>Craniata</taxon>
        <taxon>Vertebrata</taxon>
        <taxon>Euteleostomi</taxon>
        <taxon>Amphibia</taxon>
        <taxon>Batrachia</taxon>
        <taxon>Anura</taxon>
        <taxon>Pipoidea</taxon>
        <taxon>Pipidae</taxon>
        <taxon>Xenopodinae</taxon>
        <taxon>Xenopus</taxon>
        <taxon>Xenopus</taxon>
    </lineage>
</organism>
<accession>A0A974CNV7</accession>
<dbReference type="Proteomes" id="UP000694892">
    <property type="component" value="Chromosome 6L"/>
</dbReference>
<name>A0A974CNV7_XENLA</name>
<evidence type="ECO:0000313" key="1">
    <source>
        <dbReference type="EMBL" id="OCT76839.1"/>
    </source>
</evidence>
<reference evidence="2" key="1">
    <citation type="journal article" date="2016" name="Nature">
        <title>Genome evolution in the allotetraploid frog Xenopus laevis.</title>
        <authorList>
            <person name="Session A.M."/>
            <person name="Uno Y."/>
            <person name="Kwon T."/>
            <person name="Chapman J.A."/>
            <person name="Toyoda A."/>
            <person name="Takahashi S."/>
            <person name="Fukui A."/>
            <person name="Hikosaka A."/>
            <person name="Suzuki A."/>
            <person name="Kondo M."/>
            <person name="van Heeringen S.J."/>
            <person name="Quigley I."/>
            <person name="Heinz S."/>
            <person name="Ogino H."/>
            <person name="Ochi H."/>
            <person name="Hellsten U."/>
            <person name="Lyons J.B."/>
            <person name="Simakov O."/>
            <person name="Putnam N."/>
            <person name="Stites J."/>
            <person name="Kuroki Y."/>
            <person name="Tanaka T."/>
            <person name="Michiue T."/>
            <person name="Watanabe M."/>
            <person name="Bogdanovic O."/>
            <person name="Lister R."/>
            <person name="Georgiou G."/>
            <person name="Paranjpe S.S."/>
            <person name="van Kruijsbergen I."/>
            <person name="Shu S."/>
            <person name="Carlson J."/>
            <person name="Kinoshita T."/>
            <person name="Ohta Y."/>
            <person name="Mawaribuchi S."/>
            <person name="Jenkins J."/>
            <person name="Grimwood J."/>
            <person name="Schmutz J."/>
            <person name="Mitros T."/>
            <person name="Mozaffari S.V."/>
            <person name="Suzuki Y."/>
            <person name="Haramoto Y."/>
            <person name="Yamamoto T.S."/>
            <person name="Takagi C."/>
            <person name="Heald R."/>
            <person name="Miller K."/>
            <person name="Haudenschild C."/>
            <person name="Kitzman J."/>
            <person name="Nakayama T."/>
            <person name="Izutsu Y."/>
            <person name="Robert J."/>
            <person name="Fortriede J."/>
            <person name="Burns K."/>
            <person name="Lotay V."/>
            <person name="Karimi K."/>
            <person name="Yasuoka Y."/>
            <person name="Dichmann D.S."/>
            <person name="Flajnik M.F."/>
            <person name="Houston D.W."/>
            <person name="Shendure J."/>
            <person name="DuPasquier L."/>
            <person name="Vize P.D."/>
            <person name="Zorn A.M."/>
            <person name="Ito M."/>
            <person name="Marcotte E.M."/>
            <person name="Wallingford J.B."/>
            <person name="Ito Y."/>
            <person name="Asashima M."/>
            <person name="Ueno N."/>
            <person name="Matsuda Y."/>
            <person name="Veenstra G.J."/>
            <person name="Fujiyama A."/>
            <person name="Harland R.M."/>
            <person name="Taira M."/>
            <person name="Rokhsar D.S."/>
        </authorList>
    </citation>
    <scope>NUCLEOTIDE SEQUENCE [LARGE SCALE GENOMIC DNA]</scope>
    <source>
        <strain evidence="2">J</strain>
    </source>
</reference>
<gene>
    <name evidence="1" type="ORF">XELAEV_18032042mg</name>
</gene>
<dbReference type="EMBL" id="CM004476">
    <property type="protein sequence ID" value="OCT76839.1"/>
    <property type="molecule type" value="Genomic_DNA"/>
</dbReference>
<protein>
    <submittedName>
        <fullName evidence="1">Uncharacterized protein</fullName>
    </submittedName>
</protein>
<proteinExistence type="predicted"/>
<dbReference type="AlphaFoldDB" id="A0A974CNV7"/>